<proteinExistence type="inferred from homology"/>
<feature type="domain" description="Thioredoxin" evidence="14">
    <location>
        <begin position="15"/>
        <end position="144"/>
    </location>
</feature>
<dbReference type="Proteomes" id="UP000007879">
    <property type="component" value="Unassembled WGS sequence"/>
</dbReference>
<reference evidence="16" key="1">
    <citation type="journal article" date="2010" name="Nature">
        <title>The Amphimedon queenslandica genome and the evolution of animal complexity.</title>
        <authorList>
            <person name="Srivastava M."/>
            <person name="Simakov O."/>
            <person name="Chapman J."/>
            <person name="Fahey B."/>
            <person name="Gauthier M.E."/>
            <person name="Mitros T."/>
            <person name="Richards G.S."/>
            <person name="Conaco C."/>
            <person name="Dacre M."/>
            <person name="Hellsten U."/>
            <person name="Larroux C."/>
            <person name="Putnam N.H."/>
            <person name="Stanke M."/>
            <person name="Adamska M."/>
            <person name="Darling A."/>
            <person name="Degnan S.M."/>
            <person name="Oakley T.H."/>
            <person name="Plachetzki D.C."/>
            <person name="Zhai Y."/>
            <person name="Adamski M."/>
            <person name="Calcino A."/>
            <person name="Cummins S.F."/>
            <person name="Goodstein D.M."/>
            <person name="Harris C."/>
            <person name="Jackson D.J."/>
            <person name="Leys S.P."/>
            <person name="Shu S."/>
            <person name="Woodcroft B.J."/>
            <person name="Vervoort M."/>
            <person name="Kosik K.S."/>
            <person name="Manning G."/>
            <person name="Degnan B.M."/>
            <person name="Rokhsar D.S."/>
        </authorList>
    </citation>
    <scope>NUCLEOTIDE SEQUENCE [LARGE SCALE GENOMIC DNA]</scope>
</reference>
<dbReference type="GO" id="GO:0006457">
    <property type="term" value="P:protein folding"/>
    <property type="evidence" value="ECO:0007669"/>
    <property type="project" value="TreeGrafter"/>
</dbReference>
<dbReference type="CDD" id="cd02961">
    <property type="entry name" value="PDI_a_family"/>
    <property type="match status" value="2"/>
</dbReference>
<accession>A0A1X7VVX6</accession>
<evidence type="ECO:0000313" key="15">
    <source>
        <dbReference type="EnsemblMetazoa" id="Aqu2.1.43558_001"/>
    </source>
</evidence>
<evidence type="ECO:0000256" key="1">
    <source>
        <dbReference type="ARBA" id="ARBA00001182"/>
    </source>
</evidence>
<dbReference type="InterPro" id="IPR017937">
    <property type="entry name" value="Thioredoxin_CS"/>
</dbReference>
<keyword evidence="16" id="KW-1185">Reference proteome</keyword>
<keyword evidence="10 11" id="KW-0676">Redox-active center</keyword>
<feature type="disulfide bond" description="Redox-active" evidence="11">
    <location>
        <begin position="181"/>
        <end position="184"/>
    </location>
</feature>
<dbReference type="Pfam" id="PF13848">
    <property type="entry name" value="Thioredoxin_6"/>
    <property type="match status" value="1"/>
</dbReference>
<evidence type="ECO:0000256" key="9">
    <source>
        <dbReference type="ARBA" id="ARBA00023235"/>
    </source>
</evidence>
<feature type="disulfide bond" description="Redox-active" evidence="11">
    <location>
        <begin position="527"/>
        <end position="530"/>
    </location>
</feature>
<evidence type="ECO:0000256" key="11">
    <source>
        <dbReference type="PIRSR" id="PIRSR605792-51"/>
    </source>
</evidence>
<organism evidence="15">
    <name type="scientific">Amphimedon queenslandica</name>
    <name type="common">Sponge</name>
    <dbReference type="NCBI Taxonomy" id="400682"/>
    <lineage>
        <taxon>Eukaryota</taxon>
        <taxon>Metazoa</taxon>
        <taxon>Porifera</taxon>
        <taxon>Demospongiae</taxon>
        <taxon>Heteroscleromorpha</taxon>
        <taxon>Haplosclerida</taxon>
        <taxon>Niphatidae</taxon>
        <taxon>Amphimedon</taxon>
    </lineage>
</organism>
<evidence type="ECO:0000256" key="3">
    <source>
        <dbReference type="ARBA" id="ARBA00006347"/>
    </source>
</evidence>
<dbReference type="InterPro" id="IPR036249">
    <property type="entry name" value="Thioredoxin-like_sf"/>
</dbReference>
<dbReference type="FunFam" id="3.40.30.10:FF:000107">
    <property type="entry name" value="Protein disulfide-isomerase 5-2"/>
    <property type="match status" value="2"/>
</dbReference>
<dbReference type="InterPro" id="IPR005788">
    <property type="entry name" value="PDI_thioredoxin-like_dom"/>
</dbReference>
<dbReference type="AlphaFoldDB" id="A0A1X7VVX6"/>
<evidence type="ECO:0000256" key="5">
    <source>
        <dbReference type="ARBA" id="ARBA00022729"/>
    </source>
</evidence>
<comment type="subcellular location">
    <subcellularLocation>
        <location evidence="2">Endoplasmic reticulum lumen</location>
    </subcellularLocation>
</comment>
<feature type="domain" description="Thioredoxin" evidence="14">
    <location>
        <begin position="153"/>
        <end position="260"/>
    </location>
</feature>
<dbReference type="OrthoDB" id="427280at2759"/>
<dbReference type="EC" id="5.3.4.1" evidence="4 13"/>
<comment type="catalytic activity">
    <reaction evidence="1 13">
        <text>Catalyzes the rearrangement of -S-S- bonds in proteins.</text>
        <dbReference type="EC" id="5.3.4.1"/>
    </reaction>
</comment>
<dbReference type="EnsemblMetazoa" id="Aqu2.1.43558_001">
    <property type="protein sequence ID" value="Aqu2.1.43558_001"/>
    <property type="gene ID" value="Aqu2.1.43558"/>
</dbReference>
<dbReference type="KEGG" id="aqu:105313473"/>
<keyword evidence="9 13" id="KW-0413">Isomerase</keyword>
<keyword evidence="7" id="KW-0256">Endoplasmic reticulum</keyword>
<dbReference type="PRINTS" id="PR00421">
    <property type="entry name" value="THIOREDOXIN"/>
</dbReference>
<feature type="signal peptide" evidence="13">
    <location>
        <begin position="1"/>
        <end position="21"/>
    </location>
</feature>
<dbReference type="PROSITE" id="PS00194">
    <property type="entry name" value="THIOREDOXIN_1"/>
    <property type="match status" value="3"/>
</dbReference>
<evidence type="ECO:0000256" key="7">
    <source>
        <dbReference type="ARBA" id="ARBA00022824"/>
    </source>
</evidence>
<evidence type="ECO:0000256" key="10">
    <source>
        <dbReference type="ARBA" id="ARBA00023284"/>
    </source>
</evidence>
<feature type="domain" description="Thioredoxin" evidence="14">
    <location>
        <begin position="477"/>
        <end position="606"/>
    </location>
</feature>
<keyword evidence="6" id="KW-0677">Repeat</keyword>
<dbReference type="GO" id="GO:0009986">
    <property type="term" value="C:cell surface"/>
    <property type="evidence" value="ECO:0007669"/>
    <property type="project" value="TreeGrafter"/>
</dbReference>
<dbReference type="PROSITE" id="PS51352">
    <property type="entry name" value="THIOREDOXIN_2"/>
    <property type="match status" value="3"/>
</dbReference>
<gene>
    <name evidence="15" type="primary">105313473</name>
</gene>
<dbReference type="CDD" id="cd02995">
    <property type="entry name" value="PDI_a_PDI_a'_C"/>
    <property type="match status" value="1"/>
</dbReference>
<dbReference type="GO" id="GO:0003756">
    <property type="term" value="F:protein disulfide isomerase activity"/>
    <property type="evidence" value="ECO:0007669"/>
    <property type="project" value="UniProtKB-EC"/>
</dbReference>
<evidence type="ECO:0000259" key="14">
    <source>
        <dbReference type="PROSITE" id="PS51352"/>
    </source>
</evidence>
<evidence type="ECO:0000256" key="12">
    <source>
        <dbReference type="RuleBase" id="RU004208"/>
    </source>
</evidence>
<dbReference type="GO" id="GO:0034976">
    <property type="term" value="P:response to endoplasmic reticulum stress"/>
    <property type="evidence" value="ECO:0007669"/>
    <property type="project" value="TreeGrafter"/>
</dbReference>
<feature type="chain" id="PRO_5010756201" description="Protein disulfide-isomerase" evidence="13">
    <location>
        <begin position="22"/>
        <end position="617"/>
    </location>
</feature>
<dbReference type="PANTHER" id="PTHR18929:SF210">
    <property type="entry name" value="PROTEIN DISULFIDE-ISOMERASE A4"/>
    <property type="match status" value="1"/>
</dbReference>
<keyword evidence="8 11" id="KW-1015">Disulfide bond</keyword>
<name>A0A1X7VVX6_AMPQE</name>
<evidence type="ECO:0000256" key="2">
    <source>
        <dbReference type="ARBA" id="ARBA00004319"/>
    </source>
</evidence>
<evidence type="ECO:0000256" key="8">
    <source>
        <dbReference type="ARBA" id="ARBA00023157"/>
    </source>
</evidence>
<protein>
    <recommendedName>
        <fullName evidence="4 13">Protein disulfide-isomerase</fullName>
        <ecNumber evidence="4 13">5.3.4.1</ecNumber>
    </recommendedName>
</protein>
<reference evidence="15" key="2">
    <citation type="submission" date="2017-05" db="UniProtKB">
        <authorList>
            <consortium name="EnsemblMetazoa"/>
        </authorList>
    </citation>
    <scope>IDENTIFICATION</scope>
</reference>
<dbReference type="InParanoid" id="A0A1X7VVX6"/>
<dbReference type="OMA" id="FRSKHEP"/>
<evidence type="ECO:0000256" key="13">
    <source>
        <dbReference type="RuleBase" id="RU361130"/>
    </source>
</evidence>
<comment type="similarity">
    <text evidence="3 12">Belongs to the protein disulfide isomerase family.</text>
</comment>
<dbReference type="NCBIfam" id="TIGR01126">
    <property type="entry name" value="pdi_dom"/>
    <property type="match status" value="3"/>
</dbReference>
<dbReference type="Gene3D" id="3.40.30.10">
    <property type="entry name" value="Glutaredoxin"/>
    <property type="match status" value="5"/>
</dbReference>
<dbReference type="InterPro" id="IPR013766">
    <property type="entry name" value="Thioredoxin_domain"/>
</dbReference>
<sequence>MEFSLLFIALLLVSSISGIRAEDEEAETPSSSKNDEDPVLVLTSDNFTQTIESEKLILVEFYAPWCGHCKNLAPEYKVAARELLSHDPPIPLAKVDATSNEELARQYEVTGYPTMKVFHDKVPYEYEGPRKADGIVSYMKREASPDWKPPVDPVLVLTAENFTETTNNADIILVEFYAPWCGHCKQLAPQYKKAADMLQRANTGISLAKVDATVETELAKKYDVSGFPTMKLFRRGEVFEYSGPRDAQGIATYMVKQAEPALSLLVSPKDLGFLLKEETPVVVGYFENEELSEFKAYASVANEGREEPLLFRYFTEEDMAKKYKLKPNSLAVFLPRVLQSKFEPNVKYYKGTLSGPAKELVGELKKLSRPIVGLRNRNNVPGLYATFPLMIGYISNEDEENSLDYWRSKLAPIAKKHNDIIFAISYEAEFKEELKALNPNDDMEDIFFVLWGNEKEKYTYSSDEVSSKDIERFINNYKTGKLKPFLRSQPIPDKQAGPVVTVVAKTFKEIVYDPKKDVLIEFYAPWCGHCKSLAPKYKSLAKKYKDNEKLVIAKFDATANDAPAEFEFSGFPTLFFVAAGENSKPLSYDGETEVKAMVEFLEENAVYSLGGGSKEEL</sequence>
<dbReference type="PANTHER" id="PTHR18929">
    <property type="entry name" value="PROTEIN DISULFIDE ISOMERASE"/>
    <property type="match status" value="1"/>
</dbReference>
<evidence type="ECO:0000256" key="6">
    <source>
        <dbReference type="ARBA" id="ARBA00022737"/>
    </source>
</evidence>
<dbReference type="Pfam" id="PF00085">
    <property type="entry name" value="Thioredoxin"/>
    <property type="match status" value="3"/>
</dbReference>
<dbReference type="NCBIfam" id="TIGR01130">
    <property type="entry name" value="ER_PDI_fam"/>
    <property type="match status" value="1"/>
</dbReference>
<dbReference type="eggNOG" id="KOG0190">
    <property type="taxonomic scope" value="Eukaryota"/>
</dbReference>
<evidence type="ECO:0000313" key="16">
    <source>
        <dbReference type="Proteomes" id="UP000007879"/>
    </source>
</evidence>
<keyword evidence="5 13" id="KW-0732">Signal</keyword>
<dbReference type="EnsemblMetazoa" id="XM_011406942.2">
    <property type="protein sequence ID" value="XP_011405244.1"/>
    <property type="gene ID" value="LOC105313473"/>
</dbReference>
<dbReference type="STRING" id="400682.A0A1X7VVX6"/>
<dbReference type="GO" id="GO:0005788">
    <property type="term" value="C:endoplasmic reticulum lumen"/>
    <property type="evidence" value="ECO:0007669"/>
    <property type="project" value="UniProtKB-SubCell"/>
</dbReference>
<dbReference type="InterPro" id="IPR005792">
    <property type="entry name" value="Prot_disulphide_isomerase"/>
</dbReference>
<evidence type="ECO:0000256" key="4">
    <source>
        <dbReference type="ARBA" id="ARBA00012723"/>
    </source>
</evidence>
<dbReference type="SUPFAM" id="SSF52833">
    <property type="entry name" value="Thioredoxin-like"/>
    <property type="match status" value="5"/>
</dbReference>